<dbReference type="Proteomes" id="UP000013065">
    <property type="component" value="Unassembled WGS sequence"/>
</dbReference>
<dbReference type="HOGENOM" id="CLU_682627_0_0_6"/>
<evidence type="ECO:0000313" key="2">
    <source>
        <dbReference type="Proteomes" id="UP000013065"/>
    </source>
</evidence>
<proteinExistence type="predicted"/>
<comment type="caution">
    <text evidence="1">The sequence shown here is derived from an EMBL/GenBank/DDBJ whole genome shotgun (WGS) entry which is preliminary data.</text>
</comment>
<name>N8QW72_9GAMM</name>
<protein>
    <recommendedName>
        <fullName evidence="3">Apea-like HEPN domain-containing protein</fullName>
    </recommendedName>
</protein>
<evidence type="ECO:0000313" key="1">
    <source>
        <dbReference type="EMBL" id="ENU42976.1"/>
    </source>
</evidence>
<dbReference type="OrthoDB" id="1491436at2"/>
<dbReference type="PATRIC" id="fig|520709.3.peg.3808"/>
<dbReference type="AlphaFoldDB" id="N8QW72"/>
<accession>N8QW72</accession>
<reference evidence="2" key="1">
    <citation type="submission" date="2013-02" db="EMBL/GenBank/DDBJ databases">
        <title>The Genome Sequence of Acinetobacter sp. NIPH 973.</title>
        <authorList>
            <consortium name="The Broad Institute Genome Sequencing Platform"/>
            <consortium name="The Broad Institute Genome Sequencing Center for Infectious Disease"/>
            <person name="Cerqueira G."/>
            <person name="Feldgarden M."/>
            <person name="Courvalin P."/>
            <person name="Perichon B."/>
            <person name="Grillot-Courvalin C."/>
            <person name="Clermont D."/>
            <person name="Rocha E."/>
            <person name="Yoon E.-J."/>
            <person name="Nemec A."/>
            <person name="Walker B."/>
            <person name="Young S.K."/>
            <person name="Zeng Q."/>
            <person name="Gargeya S."/>
            <person name="Fitzgerald M."/>
            <person name="Haas B."/>
            <person name="Abouelleil A."/>
            <person name="Alvarado L."/>
            <person name="Arachchi H.M."/>
            <person name="Berlin A.M."/>
            <person name="Chapman S.B."/>
            <person name="Dewar J."/>
            <person name="Goldberg J."/>
            <person name="Griggs A."/>
            <person name="Gujja S."/>
            <person name="Hansen M."/>
            <person name="Howarth C."/>
            <person name="Imamovic A."/>
            <person name="Larimer J."/>
            <person name="McCowan C."/>
            <person name="Murphy C."/>
            <person name="Neiman D."/>
            <person name="Pearson M."/>
            <person name="Priest M."/>
            <person name="Roberts A."/>
            <person name="Saif S."/>
            <person name="Shea T."/>
            <person name="Sisk P."/>
            <person name="Sykes S."/>
            <person name="Wortman J."/>
            <person name="Nusbaum C."/>
            <person name="Birren B."/>
        </authorList>
    </citation>
    <scope>NUCLEOTIDE SEQUENCE [LARGE SCALE GENOMIC DNA]</scope>
    <source>
        <strain evidence="2">NIPH 973</strain>
    </source>
</reference>
<reference evidence="1 2" key="2">
    <citation type="journal article" date="2015" name="Int. J. Syst. Evol. Microbiol.">
        <title>Acinetobacter seifertii sp. nov., a member of the Acinetobacter calcoaceticus-Acinetobacter baumannii complex isolated from human clinical specimens.</title>
        <authorList>
            <person name="Nemec A."/>
            <person name="Krizova L."/>
            <person name="Maixnerova M."/>
            <person name="Sedo O."/>
            <person name="Brisse S."/>
            <person name="Higgins P.G."/>
        </authorList>
    </citation>
    <scope>NUCLEOTIDE SEQUENCE [LARGE SCALE GENOMIC DNA]</scope>
    <source>
        <strain evidence="1 2">NIPH 973</strain>
    </source>
</reference>
<dbReference type="EMBL" id="APOO01000022">
    <property type="protein sequence ID" value="ENU42976.1"/>
    <property type="molecule type" value="Genomic_DNA"/>
</dbReference>
<sequence>MIDIFTNMKYIEPLTYFQQLKDNGPHNNQEVWEFTNEIKPIDLYCYLNVKFGPPNGLLTFLRNDTSNNLIHWDWALISDLGNINIEGHNFRTEVHVTKDLIEKGITVDDFINQIKSDFKNYGREMSEFKKQLEKWTEFINPFARLQETIRILFGKLEELNIDPENDKIASPFKYSEDIEEVKRVWNDRSEKYMFATGLIYGLRSMLPVMAESFINLLIFTLCQPEIKKNERLFNSFLRNPIDIRIQSLHLHCEGFTECVDYDSPECKDFHTLINERNDLLHGNININKLAFGEVYFNKRTPIFTSYKDFWEKSIGISLDSVKYEKIYDDMLIVENFIGYVLSKLKKDKRNTIEALMINIRLGYDAKRGKTGILFPKHLAEIRGKK</sequence>
<gene>
    <name evidence="1" type="ORF">F985_03875</name>
</gene>
<organism evidence="1 2">
    <name type="scientific">Acinetobacter seifertii</name>
    <dbReference type="NCBI Taxonomy" id="1530123"/>
    <lineage>
        <taxon>Bacteria</taxon>
        <taxon>Pseudomonadati</taxon>
        <taxon>Pseudomonadota</taxon>
        <taxon>Gammaproteobacteria</taxon>
        <taxon>Moraxellales</taxon>
        <taxon>Moraxellaceae</taxon>
        <taxon>Acinetobacter</taxon>
        <taxon>Acinetobacter calcoaceticus/baumannii complex</taxon>
    </lineage>
</organism>
<evidence type="ECO:0008006" key="3">
    <source>
        <dbReference type="Google" id="ProtNLM"/>
    </source>
</evidence>
<dbReference type="RefSeq" id="WP_004703657.1">
    <property type="nucleotide sequence ID" value="NZ_KB851200.1"/>
</dbReference>